<protein>
    <submittedName>
        <fullName evidence="4">Transducin family protein</fullName>
    </submittedName>
</protein>
<dbReference type="GO" id="GO:0030042">
    <property type="term" value="P:actin filament depolymerization"/>
    <property type="evidence" value="ECO:0007669"/>
    <property type="project" value="TreeGrafter"/>
</dbReference>
<dbReference type="InterPro" id="IPR015943">
    <property type="entry name" value="WD40/YVTN_repeat-like_dom_sf"/>
</dbReference>
<dbReference type="Gene3D" id="2.130.10.10">
    <property type="entry name" value="YVTN repeat-like/Quinoprotein amine dehydrogenase"/>
    <property type="match status" value="1"/>
</dbReference>
<evidence type="ECO:0000256" key="2">
    <source>
        <dbReference type="ARBA" id="ARBA00022737"/>
    </source>
</evidence>
<organism evidence="4 5">
    <name type="scientific">Actinidia rufa</name>
    <dbReference type="NCBI Taxonomy" id="165716"/>
    <lineage>
        <taxon>Eukaryota</taxon>
        <taxon>Viridiplantae</taxon>
        <taxon>Streptophyta</taxon>
        <taxon>Embryophyta</taxon>
        <taxon>Tracheophyta</taxon>
        <taxon>Spermatophyta</taxon>
        <taxon>Magnoliopsida</taxon>
        <taxon>eudicotyledons</taxon>
        <taxon>Gunneridae</taxon>
        <taxon>Pentapetalae</taxon>
        <taxon>asterids</taxon>
        <taxon>Ericales</taxon>
        <taxon>Actinidiaceae</taxon>
        <taxon>Actinidia</taxon>
    </lineage>
</organism>
<comment type="caution">
    <text evidence="4">The sequence shown here is derived from an EMBL/GenBank/DDBJ whole genome shotgun (WGS) entry which is preliminary data.</text>
</comment>
<dbReference type="Pfam" id="PF00400">
    <property type="entry name" value="WD40"/>
    <property type="match status" value="1"/>
</dbReference>
<keyword evidence="5" id="KW-1185">Reference proteome</keyword>
<dbReference type="PROSITE" id="PS50082">
    <property type="entry name" value="WD_REPEATS_2"/>
    <property type="match status" value="1"/>
</dbReference>
<keyword evidence="2" id="KW-0677">Repeat</keyword>
<name>A0A7J0EN31_9ERIC</name>
<dbReference type="InterPro" id="IPR036322">
    <property type="entry name" value="WD40_repeat_dom_sf"/>
</dbReference>
<accession>A0A7J0EN31</accession>
<dbReference type="GO" id="GO:0030864">
    <property type="term" value="C:cortical actin cytoskeleton"/>
    <property type="evidence" value="ECO:0007669"/>
    <property type="project" value="TreeGrafter"/>
</dbReference>
<dbReference type="InterPro" id="IPR001680">
    <property type="entry name" value="WD40_rpt"/>
</dbReference>
<evidence type="ECO:0000256" key="1">
    <source>
        <dbReference type="ARBA" id="ARBA00022574"/>
    </source>
</evidence>
<dbReference type="SUPFAM" id="SSF50978">
    <property type="entry name" value="WD40 repeat-like"/>
    <property type="match status" value="1"/>
</dbReference>
<sequence>MTSQVWRNSLREDQCGDVDSVDIESQPKDMSLAHRYPELALVAIYFRSCPLRCTKVVSTINLGFAVTACAVSPDGSEAIMGRQDGKLYFYSINGDAYSTLQMFSCLLQRMPIEWLSSGTMYPGRYVGTEKPKKVRYLGVHPIKRKILLNDFKTGGDVLWDEYWAVKKQQVTKMGVVEVRMLSMVATGSLDTCVLLFEIGKTASSCITIKGSHLDGVYGLAFTDENSVVSFGEDTCIRLWRLIPQQ</sequence>
<dbReference type="OrthoDB" id="2306at2759"/>
<gene>
    <name evidence="4" type="ORF">Acr_05g0010280</name>
</gene>
<dbReference type="SMART" id="SM00320">
    <property type="entry name" value="WD40"/>
    <property type="match status" value="2"/>
</dbReference>
<reference evidence="4 5" key="1">
    <citation type="submission" date="2019-07" db="EMBL/GenBank/DDBJ databases">
        <title>De Novo Assembly of kiwifruit Actinidia rufa.</title>
        <authorList>
            <person name="Sugita-Konishi S."/>
            <person name="Sato K."/>
            <person name="Mori E."/>
            <person name="Abe Y."/>
            <person name="Kisaki G."/>
            <person name="Hamano K."/>
            <person name="Suezawa K."/>
            <person name="Otani M."/>
            <person name="Fukuda T."/>
            <person name="Manabe T."/>
            <person name="Gomi K."/>
            <person name="Tabuchi M."/>
            <person name="Akimitsu K."/>
            <person name="Kataoka I."/>
        </authorList>
    </citation>
    <scope>NUCLEOTIDE SEQUENCE [LARGE SCALE GENOMIC DNA]</scope>
    <source>
        <strain evidence="5">cv. Fuchu</strain>
    </source>
</reference>
<dbReference type="PANTHER" id="PTHR19856:SF0">
    <property type="entry name" value="WD REPEAT-CONTAINING PROTEIN 1"/>
    <property type="match status" value="1"/>
</dbReference>
<dbReference type="PROSITE" id="PS50294">
    <property type="entry name" value="WD_REPEATS_REGION"/>
    <property type="match status" value="1"/>
</dbReference>
<evidence type="ECO:0000313" key="4">
    <source>
        <dbReference type="EMBL" id="GFY87389.1"/>
    </source>
</evidence>
<dbReference type="AlphaFoldDB" id="A0A7J0EN31"/>
<dbReference type="Proteomes" id="UP000585474">
    <property type="component" value="Unassembled WGS sequence"/>
</dbReference>
<feature type="repeat" description="WD" evidence="3">
    <location>
        <begin position="209"/>
        <end position="245"/>
    </location>
</feature>
<evidence type="ECO:0000313" key="5">
    <source>
        <dbReference type="Proteomes" id="UP000585474"/>
    </source>
</evidence>
<dbReference type="GO" id="GO:0051015">
    <property type="term" value="F:actin filament binding"/>
    <property type="evidence" value="ECO:0007669"/>
    <property type="project" value="TreeGrafter"/>
</dbReference>
<keyword evidence="1 3" id="KW-0853">WD repeat</keyword>
<dbReference type="EMBL" id="BJWL01000005">
    <property type="protein sequence ID" value="GFY87389.1"/>
    <property type="molecule type" value="Genomic_DNA"/>
</dbReference>
<evidence type="ECO:0000256" key="3">
    <source>
        <dbReference type="PROSITE-ProRule" id="PRU00221"/>
    </source>
</evidence>
<proteinExistence type="predicted"/>
<dbReference type="PANTHER" id="PTHR19856">
    <property type="entry name" value="WD-REPEATCONTAINING PROTEIN WDR1"/>
    <property type="match status" value="1"/>
</dbReference>